<dbReference type="AlphaFoldDB" id="A0A5B7HJD9"/>
<evidence type="ECO:0000313" key="1">
    <source>
        <dbReference type="EMBL" id="MPC72570.1"/>
    </source>
</evidence>
<organism evidence="1 2">
    <name type="scientific">Portunus trituberculatus</name>
    <name type="common">Swimming crab</name>
    <name type="synonym">Neptunus trituberculatus</name>
    <dbReference type="NCBI Taxonomy" id="210409"/>
    <lineage>
        <taxon>Eukaryota</taxon>
        <taxon>Metazoa</taxon>
        <taxon>Ecdysozoa</taxon>
        <taxon>Arthropoda</taxon>
        <taxon>Crustacea</taxon>
        <taxon>Multicrustacea</taxon>
        <taxon>Malacostraca</taxon>
        <taxon>Eumalacostraca</taxon>
        <taxon>Eucarida</taxon>
        <taxon>Decapoda</taxon>
        <taxon>Pleocyemata</taxon>
        <taxon>Brachyura</taxon>
        <taxon>Eubrachyura</taxon>
        <taxon>Portunoidea</taxon>
        <taxon>Portunidae</taxon>
        <taxon>Portuninae</taxon>
        <taxon>Portunus</taxon>
    </lineage>
</organism>
<evidence type="ECO:0000313" key="2">
    <source>
        <dbReference type="Proteomes" id="UP000324222"/>
    </source>
</evidence>
<name>A0A5B7HJD9_PORTR</name>
<proteinExistence type="predicted"/>
<accession>A0A5B7HJD9</accession>
<gene>
    <name evidence="1" type="ORF">E2C01_066882</name>
</gene>
<keyword evidence="2" id="KW-1185">Reference proteome</keyword>
<dbReference type="EMBL" id="VSRR010034971">
    <property type="protein sequence ID" value="MPC72570.1"/>
    <property type="molecule type" value="Genomic_DNA"/>
</dbReference>
<sequence length="106" mass="11783">MDCTHNEDLTIGAFLTVAASLAEALHATPVARKASDEDEDSQGIRLLHGEAHHASITNSDRVLPESQVRACSESRSLPLTKMYSFFYHHILFKRSDNTSTQREGLE</sequence>
<dbReference type="Proteomes" id="UP000324222">
    <property type="component" value="Unassembled WGS sequence"/>
</dbReference>
<protein>
    <submittedName>
        <fullName evidence="1">Uncharacterized protein</fullName>
    </submittedName>
</protein>
<reference evidence="1 2" key="1">
    <citation type="submission" date="2019-05" db="EMBL/GenBank/DDBJ databases">
        <title>Another draft genome of Portunus trituberculatus and its Hox gene families provides insights of decapod evolution.</title>
        <authorList>
            <person name="Jeong J.-H."/>
            <person name="Song I."/>
            <person name="Kim S."/>
            <person name="Choi T."/>
            <person name="Kim D."/>
            <person name="Ryu S."/>
            <person name="Kim W."/>
        </authorList>
    </citation>
    <scope>NUCLEOTIDE SEQUENCE [LARGE SCALE GENOMIC DNA]</scope>
    <source>
        <tissue evidence="1">Muscle</tissue>
    </source>
</reference>
<comment type="caution">
    <text evidence="1">The sequence shown here is derived from an EMBL/GenBank/DDBJ whole genome shotgun (WGS) entry which is preliminary data.</text>
</comment>